<dbReference type="Pfam" id="PF08597">
    <property type="entry name" value="eIF3_subunit"/>
    <property type="match status" value="1"/>
</dbReference>
<evidence type="ECO:0000256" key="3">
    <source>
        <dbReference type="ARBA" id="ARBA00022917"/>
    </source>
</evidence>
<dbReference type="PANTHER" id="PTHR21681">
    <property type="entry name" value="EUKARYOTIC TRANSLATION INITIATION FACTOR 3 SUBUNIT J"/>
    <property type="match status" value="1"/>
</dbReference>
<evidence type="ECO:0000313" key="7">
    <source>
        <dbReference type="Proteomes" id="UP001566132"/>
    </source>
</evidence>
<dbReference type="GO" id="GO:0016282">
    <property type="term" value="C:eukaryotic 43S preinitiation complex"/>
    <property type="evidence" value="ECO:0007669"/>
    <property type="project" value="UniProtKB-UniRule"/>
</dbReference>
<feature type="compositionally biased region" description="Basic and acidic residues" evidence="5">
    <location>
        <begin position="47"/>
        <end position="77"/>
    </location>
</feature>
<comment type="function">
    <text evidence="4">Component of the eukaryotic translation initiation factor 3 (eIF-3) complex, which is involved in protein synthesis of a specialized repertoire of mRNAs and, together with other initiation factors, stimulates binding of mRNA and methionyl-tRNAi to the 40S ribosome. The eIF-3 complex specifically targets and initiates translation of a subset of mRNAs involved in cell proliferation.</text>
</comment>
<evidence type="ECO:0000256" key="5">
    <source>
        <dbReference type="SAM" id="MobiDB-lite"/>
    </source>
</evidence>
<keyword evidence="3 4" id="KW-0648">Protein biosynthesis</keyword>
<dbReference type="GO" id="GO:0001732">
    <property type="term" value="P:formation of cytoplasmic translation initiation complex"/>
    <property type="evidence" value="ECO:0007669"/>
    <property type="project" value="UniProtKB-UniRule"/>
</dbReference>
<dbReference type="InterPro" id="IPR023194">
    <property type="entry name" value="eIF3-like_dom_sf"/>
</dbReference>
<accession>A0ABD1ES74</accession>
<feature type="compositionally biased region" description="Acidic residues" evidence="5">
    <location>
        <begin position="1"/>
        <end position="10"/>
    </location>
</feature>
<protein>
    <recommendedName>
        <fullName evidence="4">Eukaryotic translation initiation factor 3 subunit J</fullName>
        <shortName evidence="4">eIF3j</shortName>
    </recommendedName>
</protein>
<comment type="subcellular location">
    <subcellularLocation>
        <location evidence="4">Cytoplasm</location>
    </subcellularLocation>
</comment>
<sequence>MEDSWDDENFEPPSVTPSLKANKWEGEDEDEDIKESWEDEDEEKKEEEEKRVSEVKKPKKKLQEKLAEKEAKKREELEQRLQLDKEIPLEEQIRMQKESDLKLALETTFGGKDSVEDEYFGGVKLPSTKQEFEEFTETLTKQLTPLSRHGNEYVNFTEGLTRNLCAVMSSSDIKKIKNTLDNLYLEKQKIERGDKSKKTKGKGKAKLKLEGENQLSAYVNDYVNDYQDYDDFM</sequence>
<dbReference type="InterPro" id="IPR013906">
    <property type="entry name" value="eIF3j"/>
</dbReference>
<dbReference type="GO" id="GO:0033290">
    <property type="term" value="C:eukaryotic 48S preinitiation complex"/>
    <property type="evidence" value="ECO:0007669"/>
    <property type="project" value="UniProtKB-UniRule"/>
</dbReference>
<dbReference type="GO" id="GO:0005852">
    <property type="term" value="C:eukaryotic translation initiation factor 3 complex"/>
    <property type="evidence" value="ECO:0007669"/>
    <property type="project" value="UniProtKB-UniRule"/>
</dbReference>
<name>A0ABD1ES74_HYPHA</name>
<comment type="similarity">
    <text evidence="4">Belongs to the eIF-3 subunit J family.</text>
</comment>
<dbReference type="AlphaFoldDB" id="A0ABD1ES74"/>
<gene>
    <name evidence="6" type="ORF">ABEB36_006929</name>
</gene>
<dbReference type="GO" id="GO:0003743">
    <property type="term" value="F:translation initiation factor activity"/>
    <property type="evidence" value="ECO:0007669"/>
    <property type="project" value="UniProtKB-UniRule"/>
</dbReference>
<feature type="region of interest" description="Disordered" evidence="5">
    <location>
        <begin position="1"/>
        <end position="77"/>
    </location>
</feature>
<comment type="caution">
    <text evidence="6">The sequence shown here is derived from an EMBL/GenBank/DDBJ whole genome shotgun (WGS) entry which is preliminary data.</text>
</comment>
<dbReference type="HAMAP" id="MF_03009">
    <property type="entry name" value="eIF3j"/>
    <property type="match status" value="1"/>
</dbReference>
<comment type="subunit">
    <text evidence="4">Component of the eukaryotic translation initiation factor 3 (eIF-3) complex.</text>
</comment>
<dbReference type="PANTHER" id="PTHR21681:SF0">
    <property type="entry name" value="EUKARYOTIC TRANSLATION INITIATION FACTOR 3 SUBUNIT J"/>
    <property type="match status" value="1"/>
</dbReference>
<evidence type="ECO:0000256" key="1">
    <source>
        <dbReference type="ARBA" id="ARBA00022490"/>
    </source>
</evidence>
<keyword evidence="2 4" id="KW-0396">Initiation factor</keyword>
<evidence type="ECO:0000313" key="6">
    <source>
        <dbReference type="EMBL" id="KAL1501634.1"/>
    </source>
</evidence>
<dbReference type="Gene3D" id="1.10.246.60">
    <property type="entry name" value="Eukaryotic translation initiation factor 3 like domains"/>
    <property type="match status" value="1"/>
</dbReference>
<evidence type="ECO:0000256" key="2">
    <source>
        <dbReference type="ARBA" id="ARBA00022540"/>
    </source>
</evidence>
<dbReference type="EMBL" id="JBDJPC010000005">
    <property type="protein sequence ID" value="KAL1501634.1"/>
    <property type="molecule type" value="Genomic_DNA"/>
</dbReference>
<keyword evidence="1 4" id="KW-0963">Cytoplasm</keyword>
<dbReference type="Proteomes" id="UP001566132">
    <property type="component" value="Unassembled WGS sequence"/>
</dbReference>
<evidence type="ECO:0000256" key="4">
    <source>
        <dbReference type="HAMAP-Rule" id="MF_03009"/>
    </source>
</evidence>
<proteinExistence type="inferred from homology"/>
<feature type="compositionally biased region" description="Acidic residues" evidence="5">
    <location>
        <begin position="26"/>
        <end position="46"/>
    </location>
</feature>
<reference evidence="6 7" key="1">
    <citation type="submission" date="2024-05" db="EMBL/GenBank/DDBJ databases">
        <title>Genetic variation in Jamaican populations of the coffee berry borer (Hypothenemus hampei).</title>
        <authorList>
            <person name="Errbii M."/>
            <person name="Myrie A."/>
        </authorList>
    </citation>
    <scope>NUCLEOTIDE SEQUENCE [LARGE SCALE GENOMIC DNA]</scope>
    <source>
        <strain evidence="6">JA-Hopewell-2020-01-JO</strain>
        <tissue evidence="6">Whole body</tissue>
    </source>
</reference>
<organism evidence="6 7">
    <name type="scientific">Hypothenemus hampei</name>
    <name type="common">Coffee berry borer</name>
    <dbReference type="NCBI Taxonomy" id="57062"/>
    <lineage>
        <taxon>Eukaryota</taxon>
        <taxon>Metazoa</taxon>
        <taxon>Ecdysozoa</taxon>
        <taxon>Arthropoda</taxon>
        <taxon>Hexapoda</taxon>
        <taxon>Insecta</taxon>
        <taxon>Pterygota</taxon>
        <taxon>Neoptera</taxon>
        <taxon>Endopterygota</taxon>
        <taxon>Coleoptera</taxon>
        <taxon>Polyphaga</taxon>
        <taxon>Cucujiformia</taxon>
        <taxon>Curculionidae</taxon>
        <taxon>Scolytinae</taxon>
        <taxon>Hypothenemus</taxon>
    </lineage>
</organism>
<keyword evidence="7" id="KW-1185">Reference proteome</keyword>